<name>N2A1S7_9FIRM</name>
<dbReference type="Proteomes" id="UP000012589">
    <property type="component" value="Unassembled WGS sequence"/>
</dbReference>
<feature type="signal peptide" evidence="1">
    <location>
        <begin position="1"/>
        <end position="30"/>
    </location>
</feature>
<keyword evidence="1" id="KW-0732">Signal</keyword>
<protein>
    <recommendedName>
        <fullName evidence="4">YHYH domain-containing protein</fullName>
    </recommendedName>
</protein>
<sequence>MNILNNRKKAAAALMAALMLTGSFTVPVMAHGHGSSHHSSGTYCTYHGTTHRTKTSCSKYCTVHRTTHKNGTRHHH</sequence>
<dbReference type="EMBL" id="AQFT01000124">
    <property type="protein sequence ID" value="EMZ22121.1"/>
    <property type="molecule type" value="Genomic_DNA"/>
</dbReference>
<comment type="caution">
    <text evidence="2">The sequence shown here is derived from an EMBL/GenBank/DDBJ whole genome shotgun (WGS) entry which is preliminary data.</text>
</comment>
<gene>
    <name evidence="2" type="ORF">C823_04209</name>
</gene>
<reference evidence="2 3" key="1">
    <citation type="journal article" date="2014" name="Genome Announc.">
        <title>Draft genome sequences of the altered schaedler flora, a defined bacterial community from gnotobiotic mice.</title>
        <authorList>
            <person name="Wannemuehler M.J."/>
            <person name="Overstreet A.M."/>
            <person name="Ward D.V."/>
            <person name="Phillips G.J."/>
        </authorList>
    </citation>
    <scope>NUCLEOTIDE SEQUENCE [LARGE SCALE GENOMIC DNA]</scope>
    <source>
        <strain evidence="2 3">ASF492</strain>
    </source>
</reference>
<feature type="chain" id="PRO_5039681605" description="YHYH domain-containing protein" evidence="1">
    <location>
        <begin position="31"/>
        <end position="76"/>
    </location>
</feature>
<evidence type="ECO:0008006" key="4">
    <source>
        <dbReference type="Google" id="ProtNLM"/>
    </source>
</evidence>
<organism evidence="2 3">
    <name type="scientific">Eubacterium plexicaudatum ASF492</name>
    <dbReference type="NCBI Taxonomy" id="1235802"/>
    <lineage>
        <taxon>Bacteria</taxon>
        <taxon>Bacillati</taxon>
        <taxon>Bacillota</taxon>
        <taxon>Clostridia</taxon>
        <taxon>Eubacteriales</taxon>
        <taxon>Eubacteriaceae</taxon>
        <taxon>Eubacterium</taxon>
    </lineage>
</organism>
<dbReference type="AlphaFoldDB" id="N2A1S7"/>
<evidence type="ECO:0000313" key="3">
    <source>
        <dbReference type="Proteomes" id="UP000012589"/>
    </source>
</evidence>
<dbReference type="PATRIC" id="fig|1235802.3.peg.4473"/>
<dbReference type="STRING" id="1235802.C823_04209"/>
<proteinExistence type="predicted"/>
<dbReference type="HOGENOM" id="CLU_2649095_0_0_9"/>
<evidence type="ECO:0000313" key="2">
    <source>
        <dbReference type="EMBL" id="EMZ22121.1"/>
    </source>
</evidence>
<evidence type="ECO:0000256" key="1">
    <source>
        <dbReference type="SAM" id="SignalP"/>
    </source>
</evidence>
<accession>N2A1S7</accession>
<keyword evidence="3" id="KW-1185">Reference proteome</keyword>